<sequence length="109" mass="12301">MQAVKAVSKQIAEFALSLLAMPLSNADVERVFSHMNVVKSRYRNRMKDPMLSGILHARYGLKFRGVCCRDFQLTANMLQLFNSKNTYGSAEVEAEDFPDESDTCNDDCV</sequence>
<keyword evidence="2" id="KW-1185">Reference proteome</keyword>
<protein>
    <submittedName>
        <fullName evidence="1">Uncharacterized protein</fullName>
    </submittedName>
</protein>
<dbReference type="Proteomes" id="UP000805193">
    <property type="component" value="Unassembled WGS sequence"/>
</dbReference>
<accession>A0AC60PI37</accession>
<gene>
    <name evidence="1" type="ORF">HPB47_003746</name>
</gene>
<proteinExistence type="predicted"/>
<comment type="caution">
    <text evidence="1">The sequence shown here is derived from an EMBL/GenBank/DDBJ whole genome shotgun (WGS) entry which is preliminary data.</text>
</comment>
<reference evidence="1 2" key="1">
    <citation type="journal article" date="2020" name="Cell">
        <title>Large-Scale Comparative Analyses of Tick Genomes Elucidate Their Genetic Diversity and Vector Capacities.</title>
        <authorList>
            <consortium name="Tick Genome and Microbiome Consortium (TIGMIC)"/>
            <person name="Jia N."/>
            <person name="Wang J."/>
            <person name="Shi W."/>
            <person name="Du L."/>
            <person name="Sun Y."/>
            <person name="Zhan W."/>
            <person name="Jiang J.F."/>
            <person name="Wang Q."/>
            <person name="Zhang B."/>
            <person name="Ji P."/>
            <person name="Bell-Sakyi L."/>
            <person name="Cui X.M."/>
            <person name="Yuan T.T."/>
            <person name="Jiang B.G."/>
            <person name="Yang W.F."/>
            <person name="Lam T.T."/>
            <person name="Chang Q.C."/>
            <person name="Ding S.J."/>
            <person name="Wang X.J."/>
            <person name="Zhu J.G."/>
            <person name="Ruan X.D."/>
            <person name="Zhao L."/>
            <person name="Wei J.T."/>
            <person name="Ye R.Z."/>
            <person name="Que T.C."/>
            <person name="Du C.H."/>
            <person name="Zhou Y.H."/>
            <person name="Cheng J.X."/>
            <person name="Dai P.F."/>
            <person name="Guo W.B."/>
            <person name="Han X.H."/>
            <person name="Huang E.J."/>
            <person name="Li L.F."/>
            <person name="Wei W."/>
            <person name="Gao Y.C."/>
            <person name="Liu J.Z."/>
            <person name="Shao H.Z."/>
            <person name="Wang X."/>
            <person name="Wang C.C."/>
            <person name="Yang T.C."/>
            <person name="Huo Q.B."/>
            <person name="Li W."/>
            <person name="Chen H.Y."/>
            <person name="Chen S.E."/>
            <person name="Zhou L.G."/>
            <person name="Ni X.B."/>
            <person name="Tian J.H."/>
            <person name="Sheng Y."/>
            <person name="Liu T."/>
            <person name="Pan Y.S."/>
            <person name="Xia L.Y."/>
            <person name="Li J."/>
            <person name="Zhao F."/>
            <person name="Cao W.C."/>
        </authorList>
    </citation>
    <scope>NUCLEOTIDE SEQUENCE [LARGE SCALE GENOMIC DNA]</scope>
    <source>
        <strain evidence="1">Iper-2018</strain>
    </source>
</reference>
<dbReference type="EMBL" id="JABSTQ010010555">
    <property type="protein sequence ID" value="KAG0419988.1"/>
    <property type="molecule type" value="Genomic_DNA"/>
</dbReference>
<organism evidence="1 2">
    <name type="scientific">Ixodes persulcatus</name>
    <name type="common">Taiga tick</name>
    <dbReference type="NCBI Taxonomy" id="34615"/>
    <lineage>
        <taxon>Eukaryota</taxon>
        <taxon>Metazoa</taxon>
        <taxon>Ecdysozoa</taxon>
        <taxon>Arthropoda</taxon>
        <taxon>Chelicerata</taxon>
        <taxon>Arachnida</taxon>
        <taxon>Acari</taxon>
        <taxon>Parasitiformes</taxon>
        <taxon>Ixodida</taxon>
        <taxon>Ixodoidea</taxon>
        <taxon>Ixodidae</taxon>
        <taxon>Ixodinae</taxon>
        <taxon>Ixodes</taxon>
    </lineage>
</organism>
<evidence type="ECO:0000313" key="2">
    <source>
        <dbReference type="Proteomes" id="UP000805193"/>
    </source>
</evidence>
<name>A0AC60PI37_IXOPE</name>
<evidence type="ECO:0000313" key="1">
    <source>
        <dbReference type="EMBL" id="KAG0419988.1"/>
    </source>
</evidence>